<dbReference type="InterPro" id="IPR017923">
    <property type="entry name" value="TFIIS_N"/>
</dbReference>
<evidence type="ECO:0000256" key="4">
    <source>
        <dbReference type="ARBA" id="ARBA00013149"/>
    </source>
</evidence>
<dbReference type="NCBIfam" id="TIGR00591">
    <property type="entry name" value="phr2"/>
    <property type="match status" value="1"/>
</dbReference>
<keyword evidence="9" id="KW-0238">DNA-binding</keyword>
<dbReference type="Gene3D" id="1.25.40.80">
    <property type="match status" value="1"/>
</dbReference>
<keyword evidence="8" id="KW-0274">FAD</keyword>
<evidence type="ECO:0000256" key="12">
    <source>
        <dbReference type="ARBA" id="ARBA00023242"/>
    </source>
</evidence>
<dbReference type="SUPFAM" id="SSF48173">
    <property type="entry name" value="Cryptochrome/photolyase FAD-binding domain"/>
    <property type="match status" value="1"/>
</dbReference>
<comment type="similarity">
    <text evidence="3">Belongs to the DNA photolyase class-2 family.</text>
</comment>
<name>A0AAE0BMR9_9CHLO</name>
<keyword evidence="10" id="KW-0234">DNA repair</keyword>
<dbReference type="InterPro" id="IPR035441">
    <property type="entry name" value="TFIIS/LEDGF_dom_sf"/>
</dbReference>
<dbReference type="GO" id="GO:0005634">
    <property type="term" value="C:nucleus"/>
    <property type="evidence" value="ECO:0007669"/>
    <property type="project" value="UniProtKB-SubCell"/>
</dbReference>
<dbReference type="SUPFAM" id="SSF52425">
    <property type="entry name" value="Cryptochrome/photolyase, N-terminal domain"/>
    <property type="match status" value="1"/>
</dbReference>
<dbReference type="InterPro" id="IPR032673">
    <property type="entry name" value="DNA_photolyase_2_CS"/>
</dbReference>
<accession>A0AAE0BMR9</accession>
<evidence type="ECO:0000256" key="5">
    <source>
        <dbReference type="ARBA" id="ARBA00014046"/>
    </source>
</evidence>
<dbReference type="EMBL" id="LGRX02033938">
    <property type="protein sequence ID" value="KAK3239372.1"/>
    <property type="molecule type" value="Genomic_DNA"/>
</dbReference>
<feature type="domain" description="Photolyase/cryptochrome alpha/beta" evidence="19">
    <location>
        <begin position="133"/>
        <end position="263"/>
    </location>
</feature>
<keyword evidence="11" id="KW-0456">Lyase</keyword>
<comment type="subcellular location">
    <subcellularLocation>
        <location evidence="2 16">Nucleus</location>
    </subcellularLocation>
</comment>
<dbReference type="PANTHER" id="PTHR10211">
    <property type="entry name" value="DEOXYRIBODIPYRIMIDINE PHOTOLYASE"/>
    <property type="match status" value="1"/>
</dbReference>
<dbReference type="Pfam" id="PF00875">
    <property type="entry name" value="DNA_photolyase"/>
    <property type="match status" value="1"/>
</dbReference>
<dbReference type="Pfam" id="PF08711">
    <property type="entry name" value="Med26"/>
    <property type="match status" value="1"/>
</dbReference>
<evidence type="ECO:0000259" key="18">
    <source>
        <dbReference type="PROSITE" id="PS51319"/>
    </source>
</evidence>
<dbReference type="Gene3D" id="3.40.50.620">
    <property type="entry name" value="HUPs"/>
    <property type="match status" value="1"/>
</dbReference>
<evidence type="ECO:0000256" key="1">
    <source>
        <dbReference type="ARBA" id="ARBA00001974"/>
    </source>
</evidence>
<evidence type="ECO:0000256" key="2">
    <source>
        <dbReference type="ARBA" id="ARBA00004123"/>
    </source>
</evidence>
<dbReference type="FunFam" id="1.10.579.10:FF:000002">
    <property type="entry name" value="Deoxyribodipyrimidine photolyase"/>
    <property type="match status" value="1"/>
</dbReference>
<evidence type="ECO:0000256" key="15">
    <source>
        <dbReference type="ARBA" id="ARBA00055119"/>
    </source>
</evidence>
<dbReference type="Gene3D" id="1.10.579.10">
    <property type="entry name" value="DNA Cyclobutane Dipyrimidine Photolyase, subunit A, domain 3"/>
    <property type="match status" value="1"/>
</dbReference>
<keyword evidence="7" id="KW-0227">DNA damage</keyword>
<evidence type="ECO:0000259" key="19">
    <source>
        <dbReference type="PROSITE" id="PS51645"/>
    </source>
</evidence>
<feature type="region of interest" description="Disordered" evidence="17">
    <location>
        <begin position="604"/>
        <end position="633"/>
    </location>
</feature>
<dbReference type="InterPro" id="IPR036134">
    <property type="entry name" value="Crypto/Photolyase_FAD-like_sf"/>
</dbReference>
<dbReference type="Proteomes" id="UP001190700">
    <property type="component" value="Unassembled WGS sequence"/>
</dbReference>
<keyword evidence="21" id="KW-1185">Reference proteome</keyword>
<dbReference type="InterPro" id="IPR003617">
    <property type="entry name" value="TFIIS/CRSP70_N_sub"/>
</dbReference>
<evidence type="ECO:0000256" key="13">
    <source>
        <dbReference type="ARBA" id="ARBA00031671"/>
    </source>
</evidence>
<reference evidence="20 21" key="1">
    <citation type="journal article" date="2015" name="Genome Biol. Evol.">
        <title>Comparative Genomics of a Bacterivorous Green Alga Reveals Evolutionary Causalities and Consequences of Phago-Mixotrophic Mode of Nutrition.</title>
        <authorList>
            <person name="Burns J.A."/>
            <person name="Paasch A."/>
            <person name="Narechania A."/>
            <person name="Kim E."/>
        </authorList>
    </citation>
    <scope>NUCLEOTIDE SEQUENCE [LARGE SCALE GENOMIC DNA]</scope>
    <source>
        <strain evidence="20 21">PLY_AMNH</strain>
    </source>
</reference>
<dbReference type="InterPro" id="IPR036155">
    <property type="entry name" value="Crypto/Photolyase_N_sf"/>
</dbReference>
<dbReference type="AlphaFoldDB" id="A0AAE0BMR9"/>
<evidence type="ECO:0000256" key="16">
    <source>
        <dbReference type="PROSITE-ProRule" id="PRU00649"/>
    </source>
</evidence>
<dbReference type="GO" id="GO:0003677">
    <property type="term" value="F:DNA binding"/>
    <property type="evidence" value="ECO:0007669"/>
    <property type="project" value="UniProtKB-KW"/>
</dbReference>
<dbReference type="GO" id="GO:0009650">
    <property type="term" value="P:UV protection"/>
    <property type="evidence" value="ECO:0007669"/>
    <property type="project" value="UniProtKB-ARBA"/>
</dbReference>
<keyword evidence="6" id="KW-0285">Flavoprotein</keyword>
<sequence length="720" mass="78567">MNFSISSHRTAPALPRKRSGRVLYASEGDGMTTRNHELPRKKPMDTTSLRLDLKIHRISTQNPHKFTSASSLLGSSCARFSKGTVVFGAWHGVIFKRFATKAISITAALPEAMAPLVDESRVRELQGGKVKPGAVVYWCSRDQRVNDNWALLYAAEKAQESGSPLAVVFNLVPKFLGAGARQFGFMLRGIREMAAELEQRGIKFALLEGDPVETLPKFVEASKATLLVTDMSPLRLGLQWREGVANAISIPFHEVDAHNVVPVWEASDKKEVGARTLRGRLAKHYPQYLVEFPELPAVKADWPATDAFPPAPDWDSLIDMVVSAGSAVPEVAWAIPGERAALAATHAYLNSRLSLYEHRNKPEKPQALSGLSPYLHFGQVSGQRVALEAKKFSKSQSKAVESFVEELVVRRELSDNFCFYEKNYDKLEGQTYQWALDTLAAHAQDKRPYVYSLEKLEQARTHDDLWNTAQLEMVYGGKMHGFMRMYWAKKILEWTASPEQALEYAIYLNDKYQLDGRDPNGYVGCLWSIAGVHDQGWKERDVFGKIRYMTYDGCKKKFDIPAYAARVKKLVAAVKSDPSAISAVANPGGFTPGAGSAASAGAKTPAKAAGKGTGGTGSGGSSKAEKAPLGPPCDKETLLKLTSAATAAAKESSEGTAGADVRAADALRALQRENISAALLADTQVGKQIKKLCKHKEASIAAAGKDLITQWQKTVLKAAS</sequence>
<evidence type="ECO:0000256" key="14">
    <source>
        <dbReference type="ARBA" id="ARBA00033999"/>
    </source>
</evidence>
<dbReference type="Gene3D" id="1.20.930.10">
    <property type="entry name" value="Conserved domain common to transcription factors TFIIS, elongin A, CRSP70"/>
    <property type="match status" value="1"/>
</dbReference>
<evidence type="ECO:0000256" key="11">
    <source>
        <dbReference type="ARBA" id="ARBA00023239"/>
    </source>
</evidence>
<evidence type="ECO:0000313" key="21">
    <source>
        <dbReference type="Proteomes" id="UP001190700"/>
    </source>
</evidence>
<dbReference type="SUPFAM" id="SSF47676">
    <property type="entry name" value="Conserved domain common to transcription factors TFIIS, elongin A, CRSP70"/>
    <property type="match status" value="1"/>
</dbReference>
<dbReference type="FunFam" id="1.25.40.80:FF:000004">
    <property type="entry name" value="Deoxyribodipyrimidine photolyase"/>
    <property type="match status" value="1"/>
</dbReference>
<dbReference type="PROSITE" id="PS51319">
    <property type="entry name" value="TFIIS_N"/>
    <property type="match status" value="1"/>
</dbReference>
<comment type="caution">
    <text evidence="20">The sequence shown here is derived from an EMBL/GenBank/DDBJ whole genome shotgun (WGS) entry which is preliminary data.</text>
</comment>
<dbReference type="GO" id="GO:0003904">
    <property type="term" value="F:deoxyribodipyrimidine photo-lyase activity"/>
    <property type="evidence" value="ECO:0007669"/>
    <property type="project" value="UniProtKB-EC"/>
</dbReference>
<keyword evidence="12 16" id="KW-0539">Nucleus</keyword>
<comment type="function">
    <text evidence="15">Involved in repair of UV radiation-induced DNA damage. Catalyzes the light-dependent monomerization (300-600 nm) of cyclobutylpyrimidine dimers (CPDs), which are formed between adjacent bases on the same DNA strand upon exposure to ultraviolet radiation. Required for plant survival in the presence of UV-B light. Not involved in the repair of (6-4) photoproducts.</text>
</comment>
<dbReference type="InterPro" id="IPR052219">
    <property type="entry name" value="Photolyase_Class-2"/>
</dbReference>
<dbReference type="CDD" id="cd00183">
    <property type="entry name" value="TFIIS_I"/>
    <property type="match status" value="1"/>
</dbReference>
<dbReference type="GO" id="GO:0000719">
    <property type="term" value="P:photoreactive repair"/>
    <property type="evidence" value="ECO:0007669"/>
    <property type="project" value="TreeGrafter"/>
</dbReference>
<evidence type="ECO:0000313" key="20">
    <source>
        <dbReference type="EMBL" id="KAK3239372.1"/>
    </source>
</evidence>
<dbReference type="PANTHER" id="PTHR10211:SF0">
    <property type="entry name" value="DEOXYRIBODIPYRIMIDINE PHOTO-LYASE"/>
    <property type="match status" value="1"/>
</dbReference>
<evidence type="ECO:0000256" key="7">
    <source>
        <dbReference type="ARBA" id="ARBA00022763"/>
    </source>
</evidence>
<dbReference type="InterPro" id="IPR006050">
    <property type="entry name" value="DNA_photolyase_N"/>
</dbReference>
<comment type="catalytic activity">
    <reaction evidence="14">
        <text>cyclobutadipyrimidine (in DNA) = 2 pyrimidine residues (in DNA).</text>
        <dbReference type="EC" id="4.1.99.3"/>
    </reaction>
</comment>
<gene>
    <name evidence="20" type="ORF">CYMTET_50699</name>
</gene>
<evidence type="ECO:0000256" key="9">
    <source>
        <dbReference type="ARBA" id="ARBA00023125"/>
    </source>
</evidence>
<dbReference type="SMART" id="SM00509">
    <property type="entry name" value="TFS2N"/>
    <property type="match status" value="1"/>
</dbReference>
<evidence type="ECO:0000256" key="17">
    <source>
        <dbReference type="SAM" id="MobiDB-lite"/>
    </source>
</evidence>
<dbReference type="InterPro" id="IPR008148">
    <property type="entry name" value="DNA_photolyase_2"/>
</dbReference>
<evidence type="ECO:0000256" key="6">
    <source>
        <dbReference type="ARBA" id="ARBA00022630"/>
    </source>
</evidence>
<protein>
    <recommendedName>
        <fullName evidence="5">Deoxyribodipyrimidine photo-lyase</fullName>
        <ecNumber evidence="4">4.1.99.3</ecNumber>
    </recommendedName>
    <alternativeName>
        <fullName evidence="13">DNA photolyase</fullName>
    </alternativeName>
</protein>
<evidence type="ECO:0000256" key="10">
    <source>
        <dbReference type="ARBA" id="ARBA00023204"/>
    </source>
</evidence>
<organism evidence="20 21">
    <name type="scientific">Cymbomonas tetramitiformis</name>
    <dbReference type="NCBI Taxonomy" id="36881"/>
    <lineage>
        <taxon>Eukaryota</taxon>
        <taxon>Viridiplantae</taxon>
        <taxon>Chlorophyta</taxon>
        <taxon>Pyramimonadophyceae</taxon>
        <taxon>Pyramimonadales</taxon>
        <taxon>Pyramimonadaceae</taxon>
        <taxon>Cymbomonas</taxon>
    </lineage>
</organism>
<feature type="compositionally biased region" description="Gly residues" evidence="17">
    <location>
        <begin position="611"/>
        <end position="620"/>
    </location>
</feature>
<feature type="region of interest" description="Disordered" evidence="17">
    <location>
        <begin position="1"/>
        <end position="21"/>
    </location>
</feature>
<evidence type="ECO:0000256" key="3">
    <source>
        <dbReference type="ARBA" id="ARBA00006409"/>
    </source>
</evidence>
<evidence type="ECO:0000256" key="8">
    <source>
        <dbReference type="ARBA" id="ARBA00022827"/>
    </source>
</evidence>
<comment type="cofactor">
    <cofactor evidence="1">
        <name>FAD</name>
        <dbReference type="ChEBI" id="CHEBI:57692"/>
    </cofactor>
</comment>
<dbReference type="InterPro" id="IPR014729">
    <property type="entry name" value="Rossmann-like_a/b/a_fold"/>
</dbReference>
<dbReference type="PROSITE" id="PS51645">
    <property type="entry name" value="PHR_CRY_ALPHA_BETA"/>
    <property type="match status" value="1"/>
</dbReference>
<feature type="domain" description="TFIIS N-terminal" evidence="18">
    <location>
        <begin position="644"/>
        <end position="718"/>
    </location>
</feature>
<proteinExistence type="inferred from homology"/>
<dbReference type="FunFam" id="3.40.50.620:FF:000110">
    <property type="entry name" value="Deoxyribodipyrimidine photolyase"/>
    <property type="match status" value="1"/>
</dbReference>
<dbReference type="EC" id="4.1.99.3" evidence="4"/>
<dbReference type="PROSITE" id="PS01083">
    <property type="entry name" value="DNA_PHOTOLYASES_2_1"/>
    <property type="match status" value="1"/>
</dbReference>